<evidence type="ECO:0000256" key="5">
    <source>
        <dbReference type="ARBA" id="ARBA00023055"/>
    </source>
</evidence>
<evidence type="ECO:0000313" key="12">
    <source>
        <dbReference type="Proteomes" id="UP000009046"/>
    </source>
</evidence>
<evidence type="ECO:0000256" key="7">
    <source>
        <dbReference type="ARBA" id="ARBA00023136"/>
    </source>
</evidence>
<evidence type="ECO:0000256" key="4">
    <source>
        <dbReference type="ARBA" id="ARBA00022553"/>
    </source>
</evidence>
<dbReference type="Pfam" id="PF01237">
    <property type="entry name" value="Oxysterol_BP"/>
    <property type="match status" value="1"/>
</dbReference>
<dbReference type="SMART" id="SM00233">
    <property type="entry name" value="PH"/>
    <property type="match status" value="1"/>
</dbReference>
<proteinExistence type="inferred from homology"/>
<keyword evidence="12" id="KW-1185">Reference proteome</keyword>
<evidence type="ECO:0000313" key="11">
    <source>
        <dbReference type="EnsemblMetazoa" id="PHUM240840-PA"/>
    </source>
</evidence>
<dbReference type="InterPro" id="IPR037239">
    <property type="entry name" value="OSBP_sf"/>
</dbReference>
<evidence type="ECO:0000256" key="2">
    <source>
        <dbReference type="ARBA" id="ARBA00008842"/>
    </source>
</evidence>
<dbReference type="CTD" id="8230732"/>
<dbReference type="OMA" id="LPEMKGW"/>
<dbReference type="SUPFAM" id="SSF50729">
    <property type="entry name" value="PH domain-like"/>
    <property type="match status" value="1"/>
</dbReference>
<protein>
    <submittedName>
        <fullName evidence="10 11">Oxysterol-binding protein, putative</fullName>
        <ecNumber evidence="10">2.7.11.9</ecNumber>
    </submittedName>
</protein>
<dbReference type="Proteomes" id="UP000009046">
    <property type="component" value="Unassembled WGS sequence"/>
</dbReference>
<dbReference type="FunFam" id="2.40.160.120:FF:000003">
    <property type="entry name" value="Oxysterol-binding protein"/>
    <property type="match status" value="1"/>
</dbReference>
<dbReference type="PROSITE" id="PS50003">
    <property type="entry name" value="PH_DOMAIN"/>
    <property type="match status" value="1"/>
</dbReference>
<dbReference type="AlphaFoldDB" id="E0VJA4"/>
<reference evidence="11" key="3">
    <citation type="submission" date="2020-05" db="UniProtKB">
        <authorList>
            <consortium name="EnsemblMetazoa"/>
        </authorList>
    </citation>
    <scope>IDENTIFICATION</scope>
    <source>
        <strain evidence="11">USDA</strain>
    </source>
</reference>
<keyword evidence="6" id="KW-0446">Lipid-binding</keyword>
<keyword evidence="4" id="KW-0597">Phosphoprotein</keyword>
<evidence type="ECO:0000256" key="6">
    <source>
        <dbReference type="ARBA" id="ARBA00023121"/>
    </source>
</evidence>
<dbReference type="Gene3D" id="2.30.29.30">
    <property type="entry name" value="Pleckstrin-homology domain (PH domain)/Phosphotyrosine-binding domain (PTB)"/>
    <property type="match status" value="1"/>
</dbReference>
<dbReference type="EC" id="2.7.11.9" evidence="10"/>
<feature type="region of interest" description="Disordered" evidence="8">
    <location>
        <begin position="678"/>
        <end position="718"/>
    </location>
</feature>
<dbReference type="EMBL" id="AAZO01002792">
    <property type="status" value="NOT_ANNOTATED_CDS"/>
    <property type="molecule type" value="Genomic_DNA"/>
</dbReference>
<dbReference type="InterPro" id="IPR000648">
    <property type="entry name" value="Oxysterol-bd"/>
</dbReference>
<evidence type="ECO:0000256" key="1">
    <source>
        <dbReference type="ARBA" id="ARBA00004170"/>
    </source>
</evidence>
<dbReference type="VEuPathDB" id="VectorBase:PHUM240840"/>
<dbReference type="GO" id="GO:0005886">
    <property type="term" value="C:plasma membrane"/>
    <property type="evidence" value="ECO:0007669"/>
    <property type="project" value="TreeGrafter"/>
</dbReference>
<dbReference type="Pfam" id="PF00169">
    <property type="entry name" value="PH"/>
    <property type="match status" value="1"/>
</dbReference>
<dbReference type="KEGG" id="phu:Phum_PHUM240840"/>
<dbReference type="InterPro" id="IPR011993">
    <property type="entry name" value="PH-like_dom_sf"/>
</dbReference>
<evidence type="ECO:0000259" key="9">
    <source>
        <dbReference type="PROSITE" id="PS50003"/>
    </source>
</evidence>
<dbReference type="eggNOG" id="KOG1737">
    <property type="taxonomic scope" value="Eukaryota"/>
</dbReference>
<dbReference type="InParanoid" id="E0VJA4"/>
<dbReference type="GO" id="GO:0005829">
    <property type="term" value="C:cytosol"/>
    <property type="evidence" value="ECO:0007669"/>
    <property type="project" value="TreeGrafter"/>
</dbReference>
<evidence type="ECO:0000313" key="10">
    <source>
        <dbReference type="EMBL" id="EEB13460.1"/>
    </source>
</evidence>
<dbReference type="FunCoup" id="E0VJA4">
    <property type="interactions" value="2029"/>
</dbReference>
<keyword evidence="3" id="KW-0813">Transport</keyword>
<dbReference type="CDD" id="cd13284">
    <property type="entry name" value="PH_OSBP_ORP4"/>
    <property type="match status" value="1"/>
</dbReference>
<dbReference type="HOGENOM" id="CLU_007105_5_1_1"/>
<dbReference type="RefSeq" id="XP_002426198.1">
    <property type="nucleotide sequence ID" value="XM_002426153.1"/>
</dbReference>
<accession>E0VJA4</accession>
<feature type="compositionally biased region" description="Acidic residues" evidence="8">
    <location>
        <begin position="256"/>
        <end position="272"/>
    </location>
</feature>
<feature type="region of interest" description="Disordered" evidence="8">
    <location>
        <begin position="239"/>
        <end position="272"/>
    </location>
</feature>
<dbReference type="EMBL" id="DS235221">
    <property type="protein sequence ID" value="EEB13460.1"/>
    <property type="molecule type" value="Genomic_DNA"/>
</dbReference>
<dbReference type="EnsemblMetazoa" id="PHUM240840-RA">
    <property type="protein sequence ID" value="PHUM240840-PA"/>
    <property type="gene ID" value="PHUM240840"/>
</dbReference>
<dbReference type="Gene3D" id="2.40.160.120">
    <property type="match status" value="1"/>
</dbReference>
<dbReference type="PANTHER" id="PTHR10972:SF205">
    <property type="entry name" value="OXYSTEROL-BINDING PROTEIN 1"/>
    <property type="match status" value="1"/>
</dbReference>
<organism>
    <name type="scientific">Pediculus humanus subsp. corporis</name>
    <name type="common">Body louse</name>
    <dbReference type="NCBI Taxonomy" id="121224"/>
    <lineage>
        <taxon>Eukaryota</taxon>
        <taxon>Metazoa</taxon>
        <taxon>Ecdysozoa</taxon>
        <taxon>Arthropoda</taxon>
        <taxon>Hexapoda</taxon>
        <taxon>Insecta</taxon>
        <taxon>Pterygota</taxon>
        <taxon>Neoptera</taxon>
        <taxon>Paraneoptera</taxon>
        <taxon>Psocodea</taxon>
        <taxon>Troctomorpha</taxon>
        <taxon>Phthiraptera</taxon>
        <taxon>Anoplura</taxon>
        <taxon>Pediculidae</taxon>
        <taxon>Pediculus</taxon>
    </lineage>
</organism>
<comment type="subcellular location">
    <subcellularLocation>
        <location evidence="1">Membrane</location>
        <topology evidence="1">Peripheral membrane protein</topology>
    </subcellularLocation>
</comment>
<dbReference type="InterPro" id="IPR001849">
    <property type="entry name" value="PH_domain"/>
</dbReference>
<dbReference type="GeneID" id="8230732"/>
<gene>
    <name evidence="11" type="primary">8230732</name>
    <name evidence="10" type="ORF">Phum_PHUM240840</name>
</gene>
<comment type="similarity">
    <text evidence="2">Belongs to the OSBP family.</text>
</comment>
<reference evidence="10" key="1">
    <citation type="submission" date="2007-04" db="EMBL/GenBank/DDBJ databases">
        <title>Annotation of Pediculus humanus corporis strain USDA.</title>
        <authorList>
            <person name="Kirkness E."/>
            <person name="Hannick L."/>
            <person name="Hass B."/>
            <person name="Bruggner R."/>
            <person name="Lawson D."/>
            <person name="Bidwell S."/>
            <person name="Joardar V."/>
            <person name="Caler E."/>
            <person name="Walenz B."/>
            <person name="Inman J."/>
            <person name="Schobel S."/>
            <person name="Galinsky K."/>
            <person name="Amedeo P."/>
            <person name="Strausberg R."/>
        </authorList>
    </citation>
    <scope>NUCLEOTIDE SEQUENCE</scope>
    <source>
        <strain evidence="10">USDA</strain>
    </source>
</reference>
<dbReference type="STRING" id="121224.E0VJA4"/>
<keyword evidence="10" id="KW-0808">Transferase</keyword>
<dbReference type="FunFam" id="2.30.29.30:FF:000256">
    <property type="entry name" value="Oxysterol-binding protein"/>
    <property type="match status" value="1"/>
</dbReference>
<evidence type="ECO:0000256" key="8">
    <source>
        <dbReference type="SAM" id="MobiDB-lite"/>
    </source>
</evidence>
<reference evidence="10" key="2">
    <citation type="submission" date="2007-04" db="EMBL/GenBank/DDBJ databases">
        <title>The genome of the human body louse.</title>
        <authorList>
            <consortium name="The Human Body Louse Genome Consortium"/>
            <person name="Kirkness E."/>
            <person name="Walenz B."/>
            <person name="Hass B."/>
            <person name="Bruggner R."/>
            <person name="Strausberg R."/>
        </authorList>
    </citation>
    <scope>NUCLEOTIDE SEQUENCE</scope>
    <source>
        <strain evidence="10">USDA</strain>
    </source>
</reference>
<keyword evidence="5" id="KW-0445">Lipid transport</keyword>
<evidence type="ECO:0000256" key="3">
    <source>
        <dbReference type="ARBA" id="ARBA00022448"/>
    </source>
</evidence>
<name>E0VJA4_PEDHC</name>
<dbReference type="GO" id="GO:0004674">
    <property type="term" value="F:protein serine/threonine kinase activity"/>
    <property type="evidence" value="ECO:0007669"/>
    <property type="project" value="UniProtKB-EC"/>
</dbReference>
<dbReference type="PANTHER" id="PTHR10972">
    <property type="entry name" value="OXYSTEROL-BINDING PROTEIN-RELATED"/>
    <property type="match status" value="1"/>
</dbReference>
<dbReference type="GO" id="GO:0006869">
    <property type="term" value="P:lipid transport"/>
    <property type="evidence" value="ECO:0007669"/>
    <property type="project" value="UniProtKB-KW"/>
</dbReference>
<feature type="domain" description="PH" evidence="9">
    <location>
        <begin position="10"/>
        <end position="103"/>
    </location>
</feature>
<dbReference type="GO" id="GO:0097038">
    <property type="term" value="C:perinuclear endoplasmic reticulum"/>
    <property type="evidence" value="ECO:0007669"/>
    <property type="project" value="TreeGrafter"/>
</dbReference>
<dbReference type="GO" id="GO:0032934">
    <property type="term" value="F:sterol binding"/>
    <property type="evidence" value="ECO:0007669"/>
    <property type="project" value="TreeGrafter"/>
</dbReference>
<keyword evidence="7" id="KW-0472">Membrane</keyword>
<feature type="compositionally biased region" description="Basic and acidic residues" evidence="8">
    <location>
        <begin position="690"/>
        <end position="718"/>
    </location>
</feature>
<dbReference type="SUPFAM" id="SSF144000">
    <property type="entry name" value="Oxysterol-binding protein-like"/>
    <property type="match status" value="2"/>
</dbReference>
<dbReference type="OrthoDB" id="1854502at2759"/>
<sequence>MSENNANVTEVEMNGWLFKWTNYLKGYQKRWFVLSNGLLSYYRNQAEMDHTCRGTVSLHSAIIHTEDSCSFVINNGATRTFHIKAANEVERQKWVTALELAKSRAIRSMETEEEEEYEKSSANHKAQLMEAINTLSAKLKNLQVCSELIEKHGTALQRSLSELESLNTAQDMSVKIKAVNERATLFRITSNATLHACSEYLDLAQSQGKKWQKMLQHERDQRQRLEEMVEQLARQHSNLEQAAKDHRLPRQTASPSDEDDGNEFYDANCEGDEDGEKNDFILKIPIGHRRTSSGISQDSQVLQLQLLLLLLLSKSIIRESKRKSFFISVLNMADEKVPRFKYLIHSLELNEKIVGAIAPPTTSSKKRRTRVPDKPNYPLNLWSIMKNCIGKELSKIPMPVNFSEPLSMLQRLTEDYEYAYVLDKAATCNDWEQLAYIAAFTVSSYANTANRTGKPFNPLLGETYECDRTDDLGWKAISEQVSHHPPMLAQYCEGKLWRCWQEFTMASKFRGKYLQVIPLGTAHLTFTNSKNHYTWKKVTTTVHNFIVGKLWVDQHGDADIINHTTGDKCHLKYLPYSYFSKDTQRKVNGCVMDKKGNMKWVVNGEWDNKIEIAPVISASNNCAVVKTGPYILAWERKMPPPDSEKYYNFTEFACQLNEPEPGVAPTDSRLRPDQRLMEKGDWDGANAQKVRLEEKQRETRRKREEEAEEAANKGEWKERKKKKKKKLIDLNGIGEFSDILTRPFRFLGQPYPVYQPLWFRKEEDPITGSLAHVYTGKYWEAKAKNDWSMCPNIF</sequence>